<comment type="caution">
    <text evidence="3">The sequence shown here is derived from an EMBL/GenBank/DDBJ whole genome shotgun (WGS) entry which is preliminary data.</text>
</comment>
<evidence type="ECO:0000313" key="4">
    <source>
        <dbReference type="Proteomes" id="UP000275137"/>
    </source>
</evidence>
<dbReference type="InterPro" id="IPR036366">
    <property type="entry name" value="PGBDSf"/>
</dbReference>
<evidence type="ECO:0000259" key="2">
    <source>
        <dbReference type="Pfam" id="PF13406"/>
    </source>
</evidence>
<evidence type="ECO:0000313" key="3">
    <source>
        <dbReference type="EMBL" id="ROH88573.1"/>
    </source>
</evidence>
<dbReference type="Pfam" id="PF13406">
    <property type="entry name" value="SLT_2"/>
    <property type="match status" value="1"/>
</dbReference>
<reference evidence="3 4" key="1">
    <citation type="submission" date="2018-10" db="EMBL/GenBank/DDBJ databases">
        <authorList>
            <person name="Chen W.-M."/>
        </authorList>
    </citation>
    <scope>NUCLEOTIDE SEQUENCE [LARGE SCALE GENOMIC DNA]</scope>
    <source>
        <strain evidence="3 4">H-5</strain>
    </source>
</reference>
<keyword evidence="4" id="KW-1185">Reference proteome</keyword>
<accession>A0A3N0V768</accession>
<dbReference type="Proteomes" id="UP000275137">
    <property type="component" value="Unassembled WGS sequence"/>
</dbReference>
<proteinExistence type="predicted"/>
<dbReference type="InterPro" id="IPR002477">
    <property type="entry name" value="Peptidoglycan-bd-like"/>
</dbReference>
<dbReference type="AlphaFoldDB" id="A0A3N0V768"/>
<sequence>MMAGLANTAQAQTGFAAWLDELRIEALAKGISAATFHAALGNVSPDANIVAQDRNQPEFVQPFLSYLSKRVTDNRVNNGQALRQRHQALLDDVELVYGVPSSVLLAFWGLETNYGQFMGSHAIPAALATLAYDGRRHQFFRSQLLDALRIIEQGHIQASGMRGSWAGAMGHMQFIPSTFLRYAVDGDQDGYIDVWNSLPDAFHSAANYLSQMGWQGTQPTAVEVWLPEQFDWQQAALHLRQPARNWLAMGVLPVETLRQDSLDAPAAVILPQGAKGPAFLVFDNFDIVMRWNRSVNYALSVALLSERIIGGPDLMHGDESAHDALSHEALKQLQQQLNLLGFEAGEPDGFPGPQTQAAIRRYQLSVGLSADGYASPALLSSMLAQPLQAPVQQMPINSSASGKIAPR</sequence>
<dbReference type="Pfam" id="PF01471">
    <property type="entry name" value="PG_binding_1"/>
    <property type="match status" value="1"/>
</dbReference>
<dbReference type="Gene3D" id="1.10.530.10">
    <property type="match status" value="1"/>
</dbReference>
<dbReference type="EMBL" id="RJVP01000001">
    <property type="protein sequence ID" value="ROH88573.1"/>
    <property type="molecule type" value="Genomic_DNA"/>
</dbReference>
<dbReference type="InterPro" id="IPR023346">
    <property type="entry name" value="Lysozyme-like_dom_sf"/>
</dbReference>
<dbReference type="Gene3D" id="1.10.8.350">
    <property type="entry name" value="Bacterial muramidase"/>
    <property type="match status" value="1"/>
</dbReference>
<gene>
    <name evidence="3" type="ORF">ED236_01075</name>
</gene>
<dbReference type="InterPro" id="IPR036365">
    <property type="entry name" value="PGBD-like_sf"/>
</dbReference>
<dbReference type="SUPFAM" id="SSF53955">
    <property type="entry name" value="Lysozyme-like"/>
    <property type="match status" value="1"/>
</dbReference>
<dbReference type="GO" id="GO:0008933">
    <property type="term" value="F:peptidoglycan lytic transglycosylase activity"/>
    <property type="evidence" value="ECO:0007669"/>
    <property type="project" value="TreeGrafter"/>
</dbReference>
<dbReference type="InterPro" id="IPR043426">
    <property type="entry name" value="MltB-like"/>
</dbReference>
<evidence type="ECO:0000259" key="1">
    <source>
        <dbReference type="Pfam" id="PF01471"/>
    </source>
</evidence>
<name>A0A3N0V768_9PROT</name>
<dbReference type="Gene3D" id="1.10.101.10">
    <property type="entry name" value="PGBD-like superfamily/PGBD"/>
    <property type="match status" value="1"/>
</dbReference>
<feature type="domain" description="Peptidoglycan binding-like" evidence="1">
    <location>
        <begin position="326"/>
        <end position="382"/>
    </location>
</feature>
<dbReference type="GO" id="GO:0009253">
    <property type="term" value="P:peptidoglycan catabolic process"/>
    <property type="evidence" value="ECO:0007669"/>
    <property type="project" value="TreeGrafter"/>
</dbReference>
<dbReference type="InterPro" id="IPR011970">
    <property type="entry name" value="MltB_2"/>
</dbReference>
<organism evidence="3 4">
    <name type="scientific">Pseudomethylobacillus aquaticus</name>
    <dbReference type="NCBI Taxonomy" id="2676064"/>
    <lineage>
        <taxon>Bacteria</taxon>
        <taxon>Pseudomonadati</taxon>
        <taxon>Pseudomonadota</taxon>
        <taxon>Betaproteobacteria</taxon>
        <taxon>Nitrosomonadales</taxon>
        <taxon>Methylophilaceae</taxon>
        <taxon>Pseudomethylobacillus</taxon>
    </lineage>
</organism>
<dbReference type="InterPro" id="IPR031304">
    <property type="entry name" value="SLT_2"/>
</dbReference>
<dbReference type="NCBIfam" id="TIGR02283">
    <property type="entry name" value="MltB_2"/>
    <property type="match status" value="1"/>
</dbReference>
<dbReference type="CDD" id="cd13399">
    <property type="entry name" value="Slt35-like"/>
    <property type="match status" value="1"/>
</dbReference>
<feature type="domain" description="Transglycosylase SLT" evidence="2">
    <location>
        <begin position="15"/>
        <end position="306"/>
    </location>
</feature>
<dbReference type="PANTHER" id="PTHR30163">
    <property type="entry name" value="MEMBRANE-BOUND LYTIC MUREIN TRANSGLYCOSYLASE B"/>
    <property type="match status" value="1"/>
</dbReference>
<dbReference type="SUPFAM" id="SSF47090">
    <property type="entry name" value="PGBD-like"/>
    <property type="match status" value="1"/>
</dbReference>
<dbReference type="PANTHER" id="PTHR30163:SF8">
    <property type="entry name" value="LYTIC MUREIN TRANSGLYCOSYLASE"/>
    <property type="match status" value="1"/>
</dbReference>
<protein>
    <submittedName>
        <fullName evidence="3">Lytic murein transglycosylase</fullName>
    </submittedName>
</protein>